<organism evidence="1 2">
    <name type="scientific">Arenibacter algicola</name>
    <dbReference type="NCBI Taxonomy" id="616991"/>
    <lineage>
        <taxon>Bacteria</taxon>
        <taxon>Pseudomonadati</taxon>
        <taxon>Bacteroidota</taxon>
        <taxon>Flavobacteriia</taxon>
        <taxon>Flavobacteriales</taxon>
        <taxon>Flavobacteriaceae</taxon>
        <taxon>Arenibacter</taxon>
    </lineage>
</organism>
<dbReference type="Proteomes" id="UP000204551">
    <property type="component" value="Chromosome"/>
</dbReference>
<dbReference type="AlphaFoldDB" id="A0A221UZY9"/>
<dbReference type="KEGG" id="aalg:AREALGSMS7_03504"/>
<dbReference type="STRING" id="616991.GCA_000733925_01771"/>
<dbReference type="EMBL" id="CP022515">
    <property type="protein sequence ID" value="ASO06925.1"/>
    <property type="molecule type" value="Genomic_DNA"/>
</dbReference>
<sequence>MAKPLDHAFLLMLQLAIQFYNNKLGEGFGHPVLSAYCLYVNITLANFTADL</sequence>
<evidence type="ECO:0000313" key="1">
    <source>
        <dbReference type="EMBL" id="ASO06925.1"/>
    </source>
</evidence>
<evidence type="ECO:0000313" key="2">
    <source>
        <dbReference type="Proteomes" id="UP000204551"/>
    </source>
</evidence>
<dbReference type="RefSeq" id="WP_157730874.1">
    <property type="nucleotide sequence ID" value="NZ_CP022515.1"/>
</dbReference>
<name>A0A221UZY9_9FLAO</name>
<reference evidence="1 2" key="1">
    <citation type="submission" date="2017-07" db="EMBL/GenBank/DDBJ databases">
        <title>Genome Sequence of Arenibacter algicola Strain SMS7 Isolated from a culture of the Diatom Skeletonema marinoi.</title>
        <authorList>
            <person name="Topel M."/>
            <person name="Pinder M.I.M."/>
            <person name="Johansson O.N."/>
            <person name="Kourtchenko O."/>
            <person name="Godhe A."/>
            <person name="Clarke A.K."/>
        </authorList>
    </citation>
    <scope>NUCLEOTIDE SEQUENCE [LARGE SCALE GENOMIC DNA]</scope>
    <source>
        <strain evidence="1 2">SMS7</strain>
    </source>
</reference>
<protein>
    <submittedName>
        <fullName evidence="1">Uncharacterized protein</fullName>
    </submittedName>
</protein>
<accession>A0A221UZY9</accession>
<proteinExistence type="predicted"/>
<gene>
    <name evidence="1" type="ORF">AREALGSMS7_03504</name>
</gene>